<dbReference type="NCBIfam" id="NF006109">
    <property type="entry name" value="PRK08260.1"/>
    <property type="match status" value="1"/>
</dbReference>
<dbReference type="PANTHER" id="PTHR43684:SF4">
    <property type="entry name" value="ENOYL-COA HYDRATASE_ISOMERASE FAMILY PROTEIN (AFU_ORTHOLOGUE AFUA_1G01890)"/>
    <property type="match status" value="1"/>
</dbReference>
<evidence type="ECO:0000313" key="3">
    <source>
        <dbReference type="Proteomes" id="UP001272940"/>
    </source>
</evidence>
<protein>
    <submittedName>
        <fullName evidence="2">Crotonase/enoyl-CoA hydratase family protein</fullName>
    </submittedName>
</protein>
<accession>A0ABU4KS84</accession>
<organism evidence="2 3">
    <name type="scientific">Brevundimonas vesicularis</name>
    <name type="common">Pseudomonas vesicularis</name>
    <dbReference type="NCBI Taxonomy" id="41276"/>
    <lineage>
        <taxon>Bacteria</taxon>
        <taxon>Pseudomonadati</taxon>
        <taxon>Pseudomonadota</taxon>
        <taxon>Alphaproteobacteria</taxon>
        <taxon>Caulobacterales</taxon>
        <taxon>Caulobacteraceae</taxon>
        <taxon>Brevundimonas</taxon>
    </lineage>
</organism>
<evidence type="ECO:0000313" key="2">
    <source>
        <dbReference type="EMBL" id="MDX2335739.1"/>
    </source>
</evidence>
<dbReference type="Pfam" id="PF00378">
    <property type="entry name" value="ECH_1"/>
    <property type="match status" value="1"/>
</dbReference>
<gene>
    <name evidence="2" type="ORF">NJD11_12435</name>
</gene>
<dbReference type="RefSeq" id="WP_066623732.1">
    <property type="nucleotide sequence ID" value="NZ_JAMYEC010000008.1"/>
</dbReference>
<proteinExistence type="inferred from homology"/>
<dbReference type="EMBL" id="JAMYEC010000008">
    <property type="protein sequence ID" value="MDX2335739.1"/>
    <property type="molecule type" value="Genomic_DNA"/>
</dbReference>
<dbReference type="Gene3D" id="1.10.12.10">
    <property type="entry name" value="Lyase 2-enoyl-coa Hydratase, Chain A, domain 2"/>
    <property type="match status" value="1"/>
</dbReference>
<dbReference type="PANTHER" id="PTHR43684">
    <property type="match status" value="1"/>
</dbReference>
<dbReference type="Proteomes" id="UP001272940">
    <property type="component" value="Unassembled WGS sequence"/>
</dbReference>
<keyword evidence="3" id="KW-1185">Reference proteome</keyword>
<dbReference type="Gene3D" id="3.90.226.10">
    <property type="entry name" value="2-enoyl-CoA Hydratase, Chain A, domain 1"/>
    <property type="match status" value="1"/>
</dbReference>
<comment type="similarity">
    <text evidence="1">Belongs to the enoyl-CoA hydratase/isomerase family.</text>
</comment>
<dbReference type="InterPro" id="IPR051053">
    <property type="entry name" value="ECH/Chromodomain_protein"/>
</dbReference>
<evidence type="ECO:0000256" key="1">
    <source>
        <dbReference type="ARBA" id="ARBA00005254"/>
    </source>
</evidence>
<name>A0ABU4KS84_BREVE</name>
<dbReference type="InterPro" id="IPR029045">
    <property type="entry name" value="ClpP/crotonase-like_dom_sf"/>
</dbReference>
<dbReference type="CDD" id="cd06558">
    <property type="entry name" value="crotonase-like"/>
    <property type="match status" value="1"/>
</dbReference>
<dbReference type="InterPro" id="IPR014748">
    <property type="entry name" value="Enoyl-CoA_hydra_C"/>
</dbReference>
<comment type="caution">
    <text evidence="2">The sequence shown here is derived from an EMBL/GenBank/DDBJ whole genome shotgun (WGS) entry which is preliminary data.</text>
</comment>
<dbReference type="InterPro" id="IPR001753">
    <property type="entry name" value="Enoyl-CoA_hydra/iso"/>
</dbReference>
<sequence length="286" mass="30735">MTYETLRYAVADGVATVILSRPDKLNAFTPQMMRDILSVLDRTDADDAVRAVIFTGDGRAFCAGADLSSGAKGFIEGDGQVDPGSDAARDGGGRVTLRLFESLKPLIAAVNGPAVGVGATMTLPMDIRLASQTARFGFVFARRGIVPEAASSYFLPRVVGLPQALDWCLSGRVFDADEALRGGLVKAVHAPDQLLPAAHALAREIADNTAPVSVALVRQMMWRGLDMAHPMAAHRIDSRGILSRTASSDAAEGVAAFMEKRPAVFPDRVSQDMPDFFPWWDDEPYR</sequence>
<reference evidence="2 3" key="1">
    <citation type="journal article" date="2023" name="FEMS Microbes">
        <title>Whole genomes of deep-sea sponge-associated bacteria exhibit high novel natural product potential.</title>
        <authorList>
            <person name="Hesketh-Best P.J."/>
            <person name="January G.G."/>
            <person name="Koch M.J."/>
            <person name="Warburton P.J."/>
            <person name="Howell K.L."/>
            <person name="Upton M."/>
        </authorList>
    </citation>
    <scope>NUCLEOTIDE SEQUENCE [LARGE SCALE GENOMIC DNA]</scope>
    <source>
        <strain evidence="2 3">PC206-O</strain>
    </source>
</reference>
<dbReference type="SUPFAM" id="SSF52096">
    <property type="entry name" value="ClpP/crotonase"/>
    <property type="match status" value="1"/>
</dbReference>